<feature type="domain" description="NPH3" evidence="3">
    <location>
        <begin position="175"/>
        <end position="428"/>
    </location>
</feature>
<dbReference type="Proteomes" id="UP000015453">
    <property type="component" value="Unassembled WGS sequence"/>
</dbReference>
<comment type="caution">
    <text evidence="4">The sequence shown here is derived from an EMBL/GenBank/DDBJ whole genome shotgun (WGS) entry which is preliminary data.</text>
</comment>
<accession>S8DZB7</accession>
<evidence type="ECO:0000256" key="1">
    <source>
        <dbReference type="ARBA" id="ARBA00022786"/>
    </source>
</evidence>
<protein>
    <recommendedName>
        <fullName evidence="3">NPH3 domain-containing protein</fullName>
    </recommendedName>
</protein>
<dbReference type="Pfam" id="PF03000">
    <property type="entry name" value="NPH3"/>
    <property type="match status" value="1"/>
</dbReference>
<evidence type="ECO:0000313" key="4">
    <source>
        <dbReference type="EMBL" id="EPS68693.1"/>
    </source>
</evidence>
<reference evidence="4 5" key="1">
    <citation type="journal article" date="2013" name="BMC Genomics">
        <title>The miniature genome of a carnivorous plant Genlisea aurea contains a low number of genes and short non-coding sequences.</title>
        <authorList>
            <person name="Leushkin E.V."/>
            <person name="Sutormin R.A."/>
            <person name="Nabieva E.R."/>
            <person name="Penin A.A."/>
            <person name="Kondrashov A.S."/>
            <person name="Logacheva M.D."/>
        </authorList>
    </citation>
    <scope>NUCLEOTIDE SEQUENCE [LARGE SCALE GENOMIC DNA]</scope>
</reference>
<name>S8DZB7_9LAMI</name>
<feature type="non-terminal residue" evidence="4">
    <location>
        <position position="1"/>
    </location>
</feature>
<dbReference type="GO" id="GO:0016567">
    <property type="term" value="P:protein ubiquitination"/>
    <property type="evidence" value="ECO:0007669"/>
    <property type="project" value="UniProtKB-UniPathway"/>
</dbReference>
<sequence>DLQIRINGWHTFFLSERVISRYCGKLRKIIRKERRKSQIKRSSIEIVDFPGGAEGFEQVSRFCYSNGGAISITVSNVPLLHCCASFLGMSEMASHLNLLHRTEAFLEGILRWPWSEILTCLKNCEPLIASAESCGLVQKLLCSLLARISDANFPSVSSPSSSSSSEASTSKASSSWWFRDMATLSPRIIEQFLRAAEIKNPTILTRFLLHYLKTANPAAKHASPERYAALADAAALGVAVSSAAFSCRAHFWVLRRTASGFGVSRENRARLEEATGRVLDEAKLDDLLVPGGDDDGGGEVYDVNLVIRLIGLFVVHGCGKSEERLKRVGALIDMYLKEIAPDPNLTVSKFVGVAESLPDIARDSFDHVYRAVDIYLESHPSLSEEDRSRVCSCVNYSKLSLEACKDMAKSPRVPPPVAIRALASQRRPAILETLDGGRFCDLVLYDGGLSETERGFEGEEEVKVNLERMQWRVMELEKVCREMKGQMARMVKLG</sequence>
<feature type="non-terminal residue" evidence="4">
    <location>
        <position position="494"/>
    </location>
</feature>
<gene>
    <name evidence="4" type="ORF">M569_06077</name>
</gene>
<dbReference type="PANTHER" id="PTHR32370">
    <property type="entry name" value="OS12G0117600 PROTEIN"/>
    <property type="match status" value="1"/>
</dbReference>
<keyword evidence="1" id="KW-0833">Ubl conjugation pathway</keyword>
<proteinExistence type="inferred from homology"/>
<dbReference type="InterPro" id="IPR027356">
    <property type="entry name" value="NPH3_dom"/>
</dbReference>
<dbReference type="AlphaFoldDB" id="S8DZB7"/>
<organism evidence="4 5">
    <name type="scientific">Genlisea aurea</name>
    <dbReference type="NCBI Taxonomy" id="192259"/>
    <lineage>
        <taxon>Eukaryota</taxon>
        <taxon>Viridiplantae</taxon>
        <taxon>Streptophyta</taxon>
        <taxon>Embryophyta</taxon>
        <taxon>Tracheophyta</taxon>
        <taxon>Spermatophyta</taxon>
        <taxon>Magnoliopsida</taxon>
        <taxon>eudicotyledons</taxon>
        <taxon>Gunneridae</taxon>
        <taxon>Pentapetalae</taxon>
        <taxon>asterids</taxon>
        <taxon>lamiids</taxon>
        <taxon>Lamiales</taxon>
        <taxon>Lentibulariaceae</taxon>
        <taxon>Genlisea</taxon>
    </lineage>
</organism>
<dbReference type="EMBL" id="AUSU01002486">
    <property type="protein sequence ID" value="EPS68693.1"/>
    <property type="molecule type" value="Genomic_DNA"/>
</dbReference>
<evidence type="ECO:0000259" key="3">
    <source>
        <dbReference type="PROSITE" id="PS51649"/>
    </source>
</evidence>
<comment type="similarity">
    <text evidence="2">Belongs to the NPH3 family.</text>
</comment>
<dbReference type="PROSITE" id="PS51649">
    <property type="entry name" value="NPH3"/>
    <property type="match status" value="1"/>
</dbReference>
<evidence type="ECO:0000256" key="2">
    <source>
        <dbReference type="PROSITE-ProRule" id="PRU00982"/>
    </source>
</evidence>
<dbReference type="OrthoDB" id="1080584at2759"/>
<dbReference type="UniPathway" id="UPA00143"/>
<evidence type="ECO:0000313" key="5">
    <source>
        <dbReference type="Proteomes" id="UP000015453"/>
    </source>
</evidence>
<dbReference type="InterPro" id="IPR043454">
    <property type="entry name" value="NPH3/RPT2-like"/>
</dbReference>
<keyword evidence="5" id="KW-1185">Reference proteome</keyword>